<accession>A0ABS4D854</accession>
<dbReference type="Proteomes" id="UP001193081">
    <property type="component" value="Unassembled WGS sequence"/>
</dbReference>
<feature type="transmembrane region" description="Helical" evidence="1">
    <location>
        <begin position="34"/>
        <end position="54"/>
    </location>
</feature>
<organism evidence="2 3">
    <name type="scientific">Candidatus Chloroploca mongolica</name>
    <dbReference type="NCBI Taxonomy" id="2528176"/>
    <lineage>
        <taxon>Bacteria</taxon>
        <taxon>Bacillati</taxon>
        <taxon>Chloroflexota</taxon>
        <taxon>Chloroflexia</taxon>
        <taxon>Chloroflexales</taxon>
        <taxon>Chloroflexineae</taxon>
        <taxon>Oscillochloridaceae</taxon>
        <taxon>Candidatus Chloroploca</taxon>
    </lineage>
</organism>
<evidence type="ECO:0000313" key="3">
    <source>
        <dbReference type="Proteomes" id="UP001193081"/>
    </source>
</evidence>
<keyword evidence="1" id="KW-0472">Membrane</keyword>
<keyword evidence="3" id="KW-1185">Reference proteome</keyword>
<dbReference type="InterPro" id="IPR021484">
    <property type="entry name" value="DUF3137"/>
</dbReference>
<keyword evidence="1" id="KW-1133">Transmembrane helix</keyword>
<dbReference type="EMBL" id="SIJK02000010">
    <property type="protein sequence ID" value="MBP1465623.1"/>
    <property type="molecule type" value="Genomic_DNA"/>
</dbReference>
<dbReference type="Pfam" id="PF11335">
    <property type="entry name" value="DUF3137"/>
    <property type="match status" value="1"/>
</dbReference>
<evidence type="ECO:0000313" key="2">
    <source>
        <dbReference type="EMBL" id="MBP1465623.1"/>
    </source>
</evidence>
<gene>
    <name evidence="2" type="ORF">EYB53_007885</name>
</gene>
<evidence type="ECO:0000256" key="1">
    <source>
        <dbReference type="SAM" id="Phobius"/>
    </source>
</evidence>
<keyword evidence="1" id="KW-0812">Transmembrane</keyword>
<proteinExistence type="predicted"/>
<protein>
    <submittedName>
        <fullName evidence="2">DUF3137 domain-containing protein</fullName>
    </submittedName>
</protein>
<dbReference type="RefSeq" id="WP_135477660.1">
    <property type="nucleotide sequence ID" value="NZ_SIJK02000010.1"/>
</dbReference>
<name>A0ABS4D854_9CHLR</name>
<sequence>MTDHTTTLASLYERELQPIATELEQHRRSVRQRAMVVGLGLFGGTALLLLLSLIIVPTSFFFFVAFGLIALAVVAWNALMNGAFENYRRSFKDNVITRLVKLVDDSLQYAPGQGISREEFRTSQLYTHNIDRYKCEDLFYGLVGATDIRFSEIHAEYKQTSTDSKGNTTTTYHTIFKGVFFIGDFHKDFLGQTIVMPSGGSGLLADFGRTLQNFGTTLIGQGDRIVQLEDPEFMELFSVRSTDQVEARYILSTSLMQRLIEFRTRLNTPLAISFINSNIYIAIPTTKDHFEPPGLWSGNAQLSMQQFETYLEDIRLAAAIVEDLNLNTRIWSKQ</sequence>
<reference evidence="2 3" key="1">
    <citation type="submission" date="2021-03" db="EMBL/GenBank/DDBJ databases">
        <authorList>
            <person name="Grouzdev D.S."/>
        </authorList>
    </citation>
    <scope>NUCLEOTIDE SEQUENCE [LARGE SCALE GENOMIC DNA]</scope>
    <source>
        <strain evidence="2 3">M50-1</strain>
    </source>
</reference>
<feature type="transmembrane region" description="Helical" evidence="1">
    <location>
        <begin position="60"/>
        <end position="79"/>
    </location>
</feature>
<comment type="caution">
    <text evidence="2">The sequence shown here is derived from an EMBL/GenBank/DDBJ whole genome shotgun (WGS) entry which is preliminary data.</text>
</comment>